<name>A0A231VDA8_THETR</name>
<dbReference type="InterPro" id="IPR003735">
    <property type="entry name" value="Metal_Tscrpt_repr"/>
</dbReference>
<dbReference type="RefSeq" id="WP_013297732.1">
    <property type="nucleotide sequence ID" value="NZ_CP016893.1"/>
</dbReference>
<dbReference type="EMBL" id="NKHD01000042">
    <property type="protein sequence ID" value="OXT06021.1"/>
    <property type="molecule type" value="Genomic_DNA"/>
</dbReference>
<dbReference type="GeneID" id="93864095"/>
<dbReference type="Proteomes" id="UP000215301">
    <property type="component" value="Unassembled WGS sequence"/>
</dbReference>
<dbReference type="InterPro" id="IPR038390">
    <property type="entry name" value="Metal_Tscrpt_repr_sf"/>
</dbReference>
<keyword evidence="1" id="KW-0175">Coiled coil</keyword>
<dbReference type="GO" id="GO:0045892">
    <property type="term" value="P:negative regulation of DNA-templated transcription"/>
    <property type="evidence" value="ECO:0007669"/>
    <property type="project" value="UniProtKB-ARBA"/>
</dbReference>
<proteinExistence type="predicted"/>
<evidence type="ECO:0000313" key="4">
    <source>
        <dbReference type="Proteomes" id="UP000214975"/>
    </source>
</evidence>
<dbReference type="PANTHER" id="PTHR33677:SF3">
    <property type="entry name" value="COPPER-SENSING TRANSCRIPTIONAL REPRESSOR RICR"/>
    <property type="match status" value="1"/>
</dbReference>
<evidence type="ECO:0000313" key="2">
    <source>
        <dbReference type="EMBL" id="AST59199.1"/>
    </source>
</evidence>
<evidence type="ECO:0000313" key="5">
    <source>
        <dbReference type="Proteomes" id="UP000215301"/>
    </source>
</evidence>
<dbReference type="Proteomes" id="UP000214975">
    <property type="component" value="Chromosome"/>
</dbReference>
<dbReference type="AlphaFoldDB" id="A0A231VDA8"/>
<gene>
    <name evidence="3" type="ORF">CE561_11870</name>
    <name evidence="2" type="ORF">Thert_03485</name>
</gene>
<organism evidence="3 5">
    <name type="scientific">Thermoanaerobacterium thermosaccharolyticum</name>
    <name type="common">Clostridium thermosaccharolyticum</name>
    <dbReference type="NCBI Taxonomy" id="1517"/>
    <lineage>
        <taxon>Bacteria</taxon>
        <taxon>Bacillati</taxon>
        <taxon>Bacillota</taxon>
        <taxon>Clostridia</taxon>
        <taxon>Thermoanaerobacterales</taxon>
        <taxon>Thermoanaerobacteraceae</taxon>
        <taxon>Thermoanaerobacterium</taxon>
    </lineage>
</organism>
<dbReference type="CDD" id="cd10148">
    <property type="entry name" value="CsoR-like_DUF156"/>
    <property type="match status" value="1"/>
</dbReference>
<dbReference type="Pfam" id="PF02583">
    <property type="entry name" value="Trns_repr_metal"/>
    <property type="match status" value="1"/>
</dbReference>
<protein>
    <submittedName>
        <fullName evidence="2">BCR family protein</fullName>
    </submittedName>
    <submittedName>
        <fullName evidence="3">Transcriptional regulator</fullName>
    </submittedName>
</protein>
<reference evidence="2 4" key="1">
    <citation type="submission" date="2016-08" db="EMBL/GenBank/DDBJ databases">
        <title>A novel genetic cassette of butanologenic Thermoanaerobacterium thermosaccharolyticum that directly convert cellulose to butanol.</title>
        <authorList>
            <person name="Li T."/>
            <person name="He J."/>
        </authorList>
    </citation>
    <scope>NUCLEOTIDE SEQUENCE [LARGE SCALE GENOMIC DNA]</scope>
    <source>
        <strain evidence="2 4">TG57</strain>
    </source>
</reference>
<reference evidence="3 5" key="2">
    <citation type="submission" date="2017-06" db="EMBL/GenBank/DDBJ databases">
        <title>Isolation and characterization of a thermophilic and butanogenic Thermoanaerobacterium thermosaccharolyticum M5 capable of efficient degradation of hemicellulose.</title>
        <authorList>
            <person name="Xin F."/>
            <person name="Jiang Y."/>
        </authorList>
    </citation>
    <scope>NUCLEOTIDE SEQUENCE [LARGE SCALE GENOMIC DNA]</scope>
    <source>
        <strain evidence="3 5">M5</strain>
    </source>
</reference>
<evidence type="ECO:0000313" key="3">
    <source>
        <dbReference type="EMBL" id="OXT06021.1"/>
    </source>
</evidence>
<dbReference type="PANTHER" id="PTHR33677">
    <property type="entry name" value="TRANSCRIPTIONAL REPRESSOR FRMR-RELATED"/>
    <property type="match status" value="1"/>
</dbReference>
<sequence>MNSYHDDKEDLLRRLKKIEGQIKGIQKMIEKDTYCVDVLIQVAAVRSAINSVGKILLKSHTLGCVKDAINTEKQDDMIDELVDTFMKFMK</sequence>
<dbReference type="Gene3D" id="1.20.58.1000">
    <property type="entry name" value="Metal-sensitive repressor, helix protomer"/>
    <property type="match status" value="1"/>
</dbReference>
<dbReference type="GO" id="GO:0003677">
    <property type="term" value="F:DNA binding"/>
    <property type="evidence" value="ECO:0007669"/>
    <property type="project" value="InterPro"/>
</dbReference>
<evidence type="ECO:0000256" key="1">
    <source>
        <dbReference type="SAM" id="Coils"/>
    </source>
</evidence>
<feature type="coiled-coil region" evidence="1">
    <location>
        <begin position="1"/>
        <end position="28"/>
    </location>
</feature>
<accession>A0A231VDA8</accession>
<dbReference type="EMBL" id="CP016893">
    <property type="protein sequence ID" value="AST59199.1"/>
    <property type="molecule type" value="Genomic_DNA"/>
</dbReference>
<dbReference type="OMA" id="TIVFEHH"/>
<dbReference type="GO" id="GO:0046872">
    <property type="term" value="F:metal ion binding"/>
    <property type="evidence" value="ECO:0007669"/>
    <property type="project" value="InterPro"/>
</dbReference>